<sequence>MEQIFLEATPRHMDDWEVIRDSQHSFTKSKSCLTDLVAFYDGVTALVNTGRATDVICLDFCDFDFPDVNWDCRTADRKRSRKFLTHAEDNFLVEGKVRLDIRKKYFTERVVKQWNKLLTGVVMAPSLLMFKKQTVYLLVVLSGVGLNDSHRSLPTQDIL</sequence>
<evidence type="ECO:0000313" key="2">
    <source>
        <dbReference type="Proteomes" id="UP000233556"/>
    </source>
</evidence>
<evidence type="ECO:0000313" key="1">
    <source>
        <dbReference type="EMBL" id="PKU46427.1"/>
    </source>
</evidence>
<name>A0A2I0UK44_LIMLA</name>
<accession>A0A2I0UK44</accession>
<protein>
    <recommendedName>
        <fullName evidence="3">Rna-directed dna polymerase from mobile element jockey-like</fullName>
    </recommendedName>
</protein>
<organism evidence="1 2">
    <name type="scientific">Limosa lapponica baueri</name>
    <dbReference type="NCBI Taxonomy" id="1758121"/>
    <lineage>
        <taxon>Eukaryota</taxon>
        <taxon>Metazoa</taxon>
        <taxon>Chordata</taxon>
        <taxon>Craniata</taxon>
        <taxon>Vertebrata</taxon>
        <taxon>Euteleostomi</taxon>
        <taxon>Archelosauria</taxon>
        <taxon>Archosauria</taxon>
        <taxon>Dinosauria</taxon>
        <taxon>Saurischia</taxon>
        <taxon>Theropoda</taxon>
        <taxon>Coelurosauria</taxon>
        <taxon>Aves</taxon>
        <taxon>Neognathae</taxon>
        <taxon>Neoaves</taxon>
        <taxon>Charadriiformes</taxon>
        <taxon>Scolopacidae</taxon>
        <taxon>Limosa</taxon>
    </lineage>
</organism>
<dbReference type="AlphaFoldDB" id="A0A2I0UK44"/>
<proteinExistence type="predicted"/>
<reference evidence="2" key="2">
    <citation type="submission" date="2017-12" db="EMBL/GenBank/DDBJ databases">
        <title>Genome sequence of the Bar-tailed Godwit (Limosa lapponica baueri).</title>
        <authorList>
            <person name="Lima N.C.B."/>
            <person name="Parody-Merino A.M."/>
            <person name="Battley P.F."/>
            <person name="Fidler A.E."/>
            <person name="Prosdocimi F."/>
        </authorList>
    </citation>
    <scope>NUCLEOTIDE SEQUENCE [LARGE SCALE GENOMIC DNA]</scope>
</reference>
<dbReference type="EMBL" id="KZ505711">
    <property type="protein sequence ID" value="PKU46427.1"/>
    <property type="molecule type" value="Genomic_DNA"/>
</dbReference>
<dbReference type="Proteomes" id="UP000233556">
    <property type="component" value="Unassembled WGS sequence"/>
</dbReference>
<keyword evidence="2" id="KW-1185">Reference proteome</keyword>
<reference evidence="2" key="1">
    <citation type="submission" date="2017-11" db="EMBL/GenBank/DDBJ databases">
        <authorList>
            <person name="Lima N.C."/>
            <person name="Parody-Merino A.M."/>
            <person name="Battley P.F."/>
            <person name="Fidler A.E."/>
            <person name="Prosdocimi F."/>
        </authorList>
    </citation>
    <scope>NUCLEOTIDE SEQUENCE [LARGE SCALE GENOMIC DNA]</scope>
</reference>
<gene>
    <name evidence="1" type="ORF">llap_3276</name>
</gene>
<evidence type="ECO:0008006" key="3">
    <source>
        <dbReference type="Google" id="ProtNLM"/>
    </source>
</evidence>
<dbReference type="OrthoDB" id="10063195at2759"/>